<dbReference type="OrthoDB" id="1925699at2759"/>
<organism evidence="2 3">
    <name type="scientific">Drosophila erecta</name>
    <name type="common">Fruit fly</name>
    <dbReference type="NCBI Taxonomy" id="7220"/>
    <lineage>
        <taxon>Eukaryota</taxon>
        <taxon>Metazoa</taxon>
        <taxon>Ecdysozoa</taxon>
        <taxon>Arthropoda</taxon>
        <taxon>Hexapoda</taxon>
        <taxon>Insecta</taxon>
        <taxon>Pterygota</taxon>
        <taxon>Neoptera</taxon>
        <taxon>Endopterygota</taxon>
        <taxon>Diptera</taxon>
        <taxon>Brachycera</taxon>
        <taxon>Muscomorpha</taxon>
        <taxon>Ephydroidea</taxon>
        <taxon>Drosophilidae</taxon>
        <taxon>Drosophila</taxon>
        <taxon>Sophophora</taxon>
    </lineage>
</organism>
<dbReference type="HOGENOM" id="CLU_112596_2_1_1"/>
<dbReference type="KEGG" id="der:6547043"/>
<evidence type="ECO:0000256" key="1">
    <source>
        <dbReference type="SAM" id="MobiDB-lite"/>
    </source>
</evidence>
<name>B3NLQ7_DROER</name>
<accession>B3NLQ7</accession>
<dbReference type="PANTHER" id="PTHR31649">
    <property type="entry name" value="AGAP009604-PA"/>
    <property type="match status" value="1"/>
</dbReference>
<dbReference type="Pfam" id="PF11901">
    <property type="entry name" value="DM9"/>
    <property type="match status" value="1"/>
</dbReference>
<dbReference type="Proteomes" id="UP000008711">
    <property type="component" value="Unassembled WGS sequence"/>
</dbReference>
<dbReference type="eggNOG" id="KOG0800">
    <property type="taxonomic scope" value="Eukaryota"/>
</dbReference>
<dbReference type="InterPro" id="IPR006616">
    <property type="entry name" value="DM9_repeat"/>
</dbReference>
<evidence type="ECO:0000313" key="3">
    <source>
        <dbReference type="Proteomes" id="UP000008711"/>
    </source>
</evidence>
<sequence length="155" mass="17113">MPMNLDGDSLPDAHQPPEGAVQCGTNEDGLPTYVARGYFYGDLLPAAYVPEKKAAFSSHSQKTQVLGNYVEILVLNDCDHKWVPGQQGTYPQEALNTGYVEMLEVTYTGRALFEGILRLGKVHPSHKVMYIPHHGQEVNVNTYEVLVVSPLDKAN</sequence>
<feature type="region of interest" description="Disordered" evidence="1">
    <location>
        <begin position="1"/>
        <end position="26"/>
    </location>
</feature>
<dbReference type="AlphaFoldDB" id="B3NLQ7"/>
<reference evidence="2 3" key="1">
    <citation type="journal article" date="2007" name="Nature">
        <title>Evolution of genes and genomes on the Drosophila phylogeny.</title>
        <authorList>
            <consortium name="Drosophila 12 Genomes Consortium"/>
            <person name="Clark A.G."/>
            <person name="Eisen M.B."/>
            <person name="Smith D.R."/>
            <person name="Bergman C.M."/>
            <person name="Oliver B."/>
            <person name="Markow T.A."/>
            <person name="Kaufman T.C."/>
            <person name="Kellis M."/>
            <person name="Gelbart W."/>
            <person name="Iyer V.N."/>
            <person name="Pollard D.A."/>
            <person name="Sackton T.B."/>
            <person name="Larracuente A.M."/>
            <person name="Singh N.D."/>
            <person name="Abad J.P."/>
            <person name="Abt D.N."/>
            <person name="Adryan B."/>
            <person name="Aguade M."/>
            <person name="Akashi H."/>
            <person name="Anderson W.W."/>
            <person name="Aquadro C.F."/>
            <person name="Ardell D.H."/>
            <person name="Arguello R."/>
            <person name="Artieri C.G."/>
            <person name="Barbash D.A."/>
            <person name="Barker D."/>
            <person name="Barsanti P."/>
            <person name="Batterham P."/>
            <person name="Batzoglou S."/>
            <person name="Begun D."/>
            <person name="Bhutkar A."/>
            <person name="Blanco E."/>
            <person name="Bosak S.A."/>
            <person name="Bradley R.K."/>
            <person name="Brand A.D."/>
            <person name="Brent M.R."/>
            <person name="Brooks A.N."/>
            <person name="Brown R.H."/>
            <person name="Butlin R.K."/>
            <person name="Caggese C."/>
            <person name="Calvi B.R."/>
            <person name="Bernardo de Carvalho A."/>
            <person name="Caspi A."/>
            <person name="Castrezana S."/>
            <person name="Celniker S.E."/>
            <person name="Chang J.L."/>
            <person name="Chapple C."/>
            <person name="Chatterji S."/>
            <person name="Chinwalla A."/>
            <person name="Civetta A."/>
            <person name="Clifton S.W."/>
            <person name="Comeron J.M."/>
            <person name="Costello J.C."/>
            <person name="Coyne J.A."/>
            <person name="Daub J."/>
            <person name="David R.G."/>
            <person name="Delcher A.L."/>
            <person name="Delehaunty K."/>
            <person name="Do C.B."/>
            <person name="Ebling H."/>
            <person name="Edwards K."/>
            <person name="Eickbush T."/>
            <person name="Evans J.D."/>
            <person name="Filipski A."/>
            <person name="Findeiss S."/>
            <person name="Freyhult E."/>
            <person name="Fulton L."/>
            <person name="Fulton R."/>
            <person name="Garcia A.C."/>
            <person name="Gardiner A."/>
            <person name="Garfield D.A."/>
            <person name="Garvin B.E."/>
            <person name="Gibson G."/>
            <person name="Gilbert D."/>
            <person name="Gnerre S."/>
            <person name="Godfrey J."/>
            <person name="Good R."/>
            <person name="Gotea V."/>
            <person name="Gravely B."/>
            <person name="Greenberg A.J."/>
            <person name="Griffiths-Jones S."/>
            <person name="Gross S."/>
            <person name="Guigo R."/>
            <person name="Gustafson E.A."/>
            <person name="Haerty W."/>
            <person name="Hahn M.W."/>
            <person name="Halligan D.L."/>
            <person name="Halpern A.L."/>
            <person name="Halter G.M."/>
            <person name="Han M.V."/>
            <person name="Heger A."/>
            <person name="Hillier L."/>
            <person name="Hinrichs A.S."/>
            <person name="Holmes I."/>
            <person name="Hoskins R.A."/>
            <person name="Hubisz M.J."/>
            <person name="Hultmark D."/>
            <person name="Huntley M.A."/>
            <person name="Jaffe D.B."/>
            <person name="Jagadeeshan S."/>
            <person name="Jeck W.R."/>
            <person name="Johnson J."/>
            <person name="Jones C.D."/>
            <person name="Jordan W.C."/>
            <person name="Karpen G.H."/>
            <person name="Kataoka E."/>
            <person name="Keightley P.D."/>
            <person name="Kheradpour P."/>
            <person name="Kirkness E.F."/>
            <person name="Koerich L.B."/>
            <person name="Kristiansen K."/>
            <person name="Kudrna D."/>
            <person name="Kulathinal R.J."/>
            <person name="Kumar S."/>
            <person name="Kwok R."/>
            <person name="Lander E."/>
            <person name="Langley C.H."/>
            <person name="Lapoint R."/>
            <person name="Lazzaro B.P."/>
            <person name="Lee S.J."/>
            <person name="Levesque L."/>
            <person name="Li R."/>
            <person name="Lin C.F."/>
            <person name="Lin M.F."/>
            <person name="Lindblad-Toh K."/>
            <person name="Llopart A."/>
            <person name="Long M."/>
            <person name="Low L."/>
            <person name="Lozovsky E."/>
            <person name="Lu J."/>
            <person name="Luo M."/>
            <person name="Machado C.A."/>
            <person name="Makalowski W."/>
            <person name="Marzo M."/>
            <person name="Matsuda M."/>
            <person name="Matzkin L."/>
            <person name="McAllister B."/>
            <person name="McBride C.S."/>
            <person name="McKernan B."/>
            <person name="McKernan K."/>
            <person name="Mendez-Lago M."/>
            <person name="Minx P."/>
            <person name="Mollenhauer M.U."/>
            <person name="Montooth K."/>
            <person name="Mount S.M."/>
            <person name="Mu X."/>
            <person name="Myers E."/>
            <person name="Negre B."/>
            <person name="Newfeld S."/>
            <person name="Nielsen R."/>
            <person name="Noor M.A."/>
            <person name="O'Grady P."/>
            <person name="Pachter L."/>
            <person name="Papaceit M."/>
            <person name="Parisi M.J."/>
            <person name="Parisi M."/>
            <person name="Parts L."/>
            <person name="Pedersen J.S."/>
            <person name="Pesole G."/>
            <person name="Phillippy A.M."/>
            <person name="Ponting C.P."/>
            <person name="Pop M."/>
            <person name="Porcelli D."/>
            <person name="Powell J.R."/>
            <person name="Prohaska S."/>
            <person name="Pruitt K."/>
            <person name="Puig M."/>
            <person name="Quesneville H."/>
            <person name="Ram K.R."/>
            <person name="Rand D."/>
            <person name="Rasmussen M.D."/>
            <person name="Reed L.K."/>
            <person name="Reenan R."/>
            <person name="Reily A."/>
            <person name="Remington K.A."/>
            <person name="Rieger T.T."/>
            <person name="Ritchie M.G."/>
            <person name="Robin C."/>
            <person name="Rogers Y.H."/>
            <person name="Rohde C."/>
            <person name="Rozas J."/>
            <person name="Rubenfield M.J."/>
            <person name="Ruiz A."/>
            <person name="Russo S."/>
            <person name="Salzberg S.L."/>
            <person name="Sanchez-Gracia A."/>
            <person name="Saranga D.J."/>
            <person name="Sato H."/>
            <person name="Schaeffer S.W."/>
            <person name="Schatz M.C."/>
            <person name="Schlenke T."/>
            <person name="Schwartz R."/>
            <person name="Segarra C."/>
            <person name="Singh R.S."/>
            <person name="Sirot L."/>
            <person name="Sirota M."/>
            <person name="Sisneros N.B."/>
            <person name="Smith C.D."/>
            <person name="Smith T.F."/>
            <person name="Spieth J."/>
            <person name="Stage D.E."/>
            <person name="Stark A."/>
            <person name="Stephan W."/>
            <person name="Strausberg R.L."/>
            <person name="Strempel S."/>
            <person name="Sturgill D."/>
            <person name="Sutton G."/>
            <person name="Sutton G.G."/>
            <person name="Tao W."/>
            <person name="Teichmann S."/>
            <person name="Tobari Y.N."/>
            <person name="Tomimura Y."/>
            <person name="Tsolas J.M."/>
            <person name="Valente V.L."/>
            <person name="Venter E."/>
            <person name="Venter J.C."/>
            <person name="Vicario S."/>
            <person name="Vieira F.G."/>
            <person name="Vilella A.J."/>
            <person name="Villasante A."/>
            <person name="Walenz B."/>
            <person name="Wang J."/>
            <person name="Wasserman M."/>
            <person name="Watts T."/>
            <person name="Wilson D."/>
            <person name="Wilson R.K."/>
            <person name="Wing R.A."/>
            <person name="Wolfner M.F."/>
            <person name="Wong A."/>
            <person name="Wong G.K."/>
            <person name="Wu C.I."/>
            <person name="Wu G."/>
            <person name="Yamamoto D."/>
            <person name="Yang H.P."/>
            <person name="Yang S.P."/>
            <person name="Yorke J.A."/>
            <person name="Yoshida K."/>
            <person name="Zdobnov E."/>
            <person name="Zhang P."/>
            <person name="Zhang Y."/>
            <person name="Zimin A.V."/>
            <person name="Baldwin J."/>
            <person name="Abdouelleil A."/>
            <person name="Abdulkadir J."/>
            <person name="Abebe A."/>
            <person name="Abera B."/>
            <person name="Abreu J."/>
            <person name="Acer S.C."/>
            <person name="Aftuck L."/>
            <person name="Alexander A."/>
            <person name="An P."/>
            <person name="Anderson E."/>
            <person name="Anderson S."/>
            <person name="Arachi H."/>
            <person name="Azer M."/>
            <person name="Bachantsang P."/>
            <person name="Barry A."/>
            <person name="Bayul T."/>
            <person name="Berlin A."/>
            <person name="Bessette D."/>
            <person name="Bloom T."/>
            <person name="Blye J."/>
            <person name="Boguslavskiy L."/>
            <person name="Bonnet C."/>
            <person name="Boukhgalter B."/>
            <person name="Bourzgui I."/>
            <person name="Brown A."/>
            <person name="Cahill P."/>
            <person name="Channer S."/>
            <person name="Cheshatsang Y."/>
            <person name="Chuda L."/>
            <person name="Citroen M."/>
            <person name="Collymore A."/>
            <person name="Cooke P."/>
            <person name="Costello M."/>
            <person name="D'Aco K."/>
            <person name="Daza R."/>
            <person name="De Haan G."/>
            <person name="DeGray S."/>
            <person name="DeMaso C."/>
            <person name="Dhargay N."/>
            <person name="Dooley K."/>
            <person name="Dooley E."/>
            <person name="Doricent M."/>
            <person name="Dorje P."/>
            <person name="Dorjee K."/>
            <person name="Dupes A."/>
            <person name="Elong R."/>
            <person name="Falk J."/>
            <person name="Farina A."/>
            <person name="Faro S."/>
            <person name="Ferguson D."/>
            <person name="Fisher S."/>
            <person name="Foley C.D."/>
            <person name="Franke A."/>
            <person name="Friedrich D."/>
            <person name="Gadbois L."/>
            <person name="Gearin G."/>
            <person name="Gearin C.R."/>
            <person name="Giannoukos G."/>
            <person name="Goode T."/>
            <person name="Graham J."/>
            <person name="Grandbois E."/>
            <person name="Grewal S."/>
            <person name="Gyaltsen K."/>
            <person name="Hafez N."/>
            <person name="Hagos B."/>
            <person name="Hall J."/>
            <person name="Henson C."/>
            <person name="Hollinger A."/>
            <person name="Honan T."/>
            <person name="Huard M.D."/>
            <person name="Hughes L."/>
            <person name="Hurhula B."/>
            <person name="Husby M.E."/>
            <person name="Kamat A."/>
            <person name="Kanga B."/>
            <person name="Kashin S."/>
            <person name="Khazanovich D."/>
            <person name="Kisner P."/>
            <person name="Lance K."/>
            <person name="Lara M."/>
            <person name="Lee W."/>
            <person name="Lennon N."/>
            <person name="Letendre F."/>
            <person name="LeVine R."/>
            <person name="Lipovsky A."/>
            <person name="Liu X."/>
            <person name="Liu J."/>
            <person name="Liu S."/>
            <person name="Lokyitsang T."/>
            <person name="Lokyitsang Y."/>
            <person name="Lubonja R."/>
            <person name="Lui A."/>
            <person name="MacDonald P."/>
            <person name="Magnisalis V."/>
            <person name="Maru K."/>
            <person name="Matthews C."/>
            <person name="McCusker W."/>
            <person name="McDonough S."/>
            <person name="Mehta T."/>
            <person name="Meldrim J."/>
            <person name="Meneus L."/>
            <person name="Mihai O."/>
            <person name="Mihalev A."/>
            <person name="Mihova T."/>
            <person name="Mittelman R."/>
            <person name="Mlenga V."/>
            <person name="Montmayeur A."/>
            <person name="Mulrain L."/>
            <person name="Navidi A."/>
            <person name="Naylor J."/>
            <person name="Negash T."/>
            <person name="Nguyen T."/>
            <person name="Nguyen N."/>
            <person name="Nicol R."/>
            <person name="Norbu C."/>
            <person name="Norbu N."/>
            <person name="Novod N."/>
            <person name="O'Neill B."/>
            <person name="Osman S."/>
            <person name="Markiewicz E."/>
            <person name="Oyono O.L."/>
            <person name="Patti C."/>
            <person name="Phunkhang P."/>
            <person name="Pierre F."/>
            <person name="Priest M."/>
            <person name="Raghuraman S."/>
            <person name="Rege F."/>
            <person name="Reyes R."/>
            <person name="Rise C."/>
            <person name="Rogov P."/>
            <person name="Ross K."/>
            <person name="Ryan E."/>
            <person name="Settipalli S."/>
            <person name="Shea T."/>
            <person name="Sherpa N."/>
            <person name="Shi L."/>
            <person name="Shih D."/>
            <person name="Sparrow T."/>
            <person name="Spaulding J."/>
            <person name="Stalker J."/>
            <person name="Stange-Thomann N."/>
            <person name="Stavropoulos S."/>
            <person name="Stone C."/>
            <person name="Strader C."/>
            <person name="Tesfaye S."/>
            <person name="Thomson T."/>
            <person name="Thoulutsang Y."/>
            <person name="Thoulutsang D."/>
            <person name="Topham K."/>
            <person name="Topping I."/>
            <person name="Tsamla T."/>
            <person name="Vassiliev H."/>
            <person name="Vo A."/>
            <person name="Wangchuk T."/>
            <person name="Wangdi T."/>
            <person name="Weiand M."/>
            <person name="Wilkinson J."/>
            <person name="Wilson A."/>
            <person name="Yadav S."/>
            <person name="Young G."/>
            <person name="Yu Q."/>
            <person name="Zembek L."/>
            <person name="Zhong D."/>
            <person name="Zimmer A."/>
            <person name="Zwirko Z."/>
            <person name="Jaffe D.B."/>
            <person name="Alvarez P."/>
            <person name="Brockman W."/>
            <person name="Butler J."/>
            <person name="Chin C."/>
            <person name="Gnerre S."/>
            <person name="Grabherr M."/>
            <person name="Kleber M."/>
            <person name="Mauceli E."/>
            <person name="MacCallum I."/>
        </authorList>
    </citation>
    <scope>NUCLEOTIDE SEQUENCE [LARGE SCALE GENOMIC DNA]</scope>
    <source>
        <strain evidence="2 3">TSC#14021-0224.01</strain>
    </source>
</reference>
<dbReference type="PANTHER" id="PTHR31649:SF10">
    <property type="entry name" value="IP19903P-RELATED"/>
    <property type="match status" value="1"/>
</dbReference>
<gene>
    <name evidence="2" type="primary">Dere\GG21852</name>
    <name evidence="2" type="synonym">dere_GLEANR_6630</name>
    <name evidence="2" type="synonym">GG21852</name>
    <name evidence="2" type="ORF">Dere_GG21852</name>
</gene>
<dbReference type="OMA" id="DYEGHEA"/>
<proteinExistence type="predicted"/>
<dbReference type="PhylomeDB" id="B3NLQ7"/>
<keyword evidence="3" id="KW-1185">Reference proteome</keyword>
<dbReference type="EMBL" id="CH954179">
    <property type="protein sequence ID" value="EDV55032.1"/>
    <property type="molecule type" value="Genomic_DNA"/>
</dbReference>
<dbReference type="SMART" id="SM00696">
    <property type="entry name" value="DM9"/>
    <property type="match status" value="2"/>
</dbReference>
<evidence type="ECO:0000313" key="2">
    <source>
        <dbReference type="EMBL" id="EDV55032.1"/>
    </source>
</evidence>
<reference evidence="2 3" key="2">
    <citation type="journal article" date="2008" name="Bioinformatics">
        <title>Assembly reconciliation.</title>
        <authorList>
            <person name="Zimin A.V."/>
            <person name="Smith D.R."/>
            <person name="Sutton G."/>
            <person name="Yorke J.A."/>
        </authorList>
    </citation>
    <scope>NUCLEOTIDE SEQUENCE [LARGE SCALE GENOMIC DNA]</scope>
    <source>
        <strain evidence="2 3">TSC#14021-0224.01</strain>
    </source>
</reference>
<protein>
    <submittedName>
        <fullName evidence="2">Uncharacterized protein</fullName>
    </submittedName>
</protein>